<dbReference type="EMBL" id="JACIFO010000002">
    <property type="protein sequence ID" value="MBB4118453.1"/>
    <property type="molecule type" value="Genomic_DNA"/>
</dbReference>
<accession>A0A840EPC7</accession>
<dbReference type="AlphaFoldDB" id="A0A840EPC7"/>
<dbReference type="InterPro" id="IPR015003">
    <property type="entry name" value="DUF1853"/>
</dbReference>
<name>A0A840EPC7_9FLAO</name>
<dbReference type="Pfam" id="PF08907">
    <property type="entry name" value="DUF1853"/>
    <property type="match status" value="1"/>
</dbReference>
<evidence type="ECO:0008006" key="3">
    <source>
        <dbReference type="Google" id="ProtNLM"/>
    </source>
</evidence>
<evidence type="ECO:0000313" key="1">
    <source>
        <dbReference type="EMBL" id="MBB4118453.1"/>
    </source>
</evidence>
<evidence type="ECO:0000313" key="2">
    <source>
        <dbReference type="Proteomes" id="UP000553034"/>
    </source>
</evidence>
<gene>
    <name evidence="1" type="ORF">GGR32_000727</name>
</gene>
<reference evidence="1 2" key="1">
    <citation type="submission" date="2020-08" db="EMBL/GenBank/DDBJ databases">
        <title>Genomic Encyclopedia of Type Strains, Phase IV (KMG-IV): sequencing the most valuable type-strain genomes for metagenomic binning, comparative biology and taxonomic classification.</title>
        <authorList>
            <person name="Goeker M."/>
        </authorList>
    </citation>
    <scope>NUCLEOTIDE SEQUENCE [LARGE SCALE GENOMIC DNA]</scope>
    <source>
        <strain evidence="1 2">DSM 29568</strain>
    </source>
</reference>
<keyword evidence="2" id="KW-1185">Reference proteome</keyword>
<dbReference type="Proteomes" id="UP000553034">
    <property type="component" value="Unassembled WGS sequence"/>
</dbReference>
<sequence>MDETKAYQGFLATPHISKHPHFMGMSCFFLPKPKKLNLSLTGLSPSLILGKRAEVFFTHSINLLENYKLLASNLQLIVNKKTLGEFDFFIEELTTKQVLHIELVYKIYLYNPSFKIEEQRWIGPNRKDTLLKKVSRLKSHQLPLALTQESKLLLKSHGIHANNLKQKVCFKAQLFIPEDKSVKPDFSSINQACIVGYYTSYTKFTKEVYGEFLFYSPKKSIWFTPPLAEHKTWLNFEQINLQVEKFILAKKSVLLWVKKSEHCYTRLFVVWW</sequence>
<proteinExistence type="predicted"/>
<protein>
    <recommendedName>
        <fullName evidence="3">DUF1853 family protein</fullName>
    </recommendedName>
</protein>
<organism evidence="1 2">
    <name type="scientific">Mesonia hippocampi</name>
    <dbReference type="NCBI Taxonomy" id="1628250"/>
    <lineage>
        <taxon>Bacteria</taxon>
        <taxon>Pseudomonadati</taxon>
        <taxon>Bacteroidota</taxon>
        <taxon>Flavobacteriia</taxon>
        <taxon>Flavobacteriales</taxon>
        <taxon>Flavobacteriaceae</taxon>
        <taxon>Mesonia</taxon>
    </lineage>
</organism>
<comment type="caution">
    <text evidence="1">The sequence shown here is derived from an EMBL/GenBank/DDBJ whole genome shotgun (WGS) entry which is preliminary data.</text>
</comment>
<dbReference type="RefSeq" id="WP_183476546.1">
    <property type="nucleotide sequence ID" value="NZ_JACIFO010000002.1"/>
</dbReference>